<feature type="domain" description="PA" evidence="21">
    <location>
        <begin position="126"/>
        <end position="230"/>
    </location>
</feature>
<keyword evidence="8" id="KW-0645">Protease</keyword>
<evidence type="ECO:0000259" key="21">
    <source>
        <dbReference type="Pfam" id="PF02225"/>
    </source>
</evidence>
<dbReference type="AlphaFoldDB" id="A0A7V5RPR0"/>
<evidence type="ECO:0000256" key="13">
    <source>
        <dbReference type="ARBA" id="ARBA00022833"/>
    </source>
</evidence>
<dbReference type="GO" id="GO:0005764">
    <property type="term" value="C:lysosome"/>
    <property type="evidence" value="ECO:0007669"/>
    <property type="project" value="UniProtKB-SubCell"/>
</dbReference>
<keyword evidence="9" id="KW-0479">Metal-binding</keyword>
<dbReference type="GO" id="GO:0006508">
    <property type="term" value="P:proteolysis"/>
    <property type="evidence" value="ECO:0007669"/>
    <property type="project" value="UniProtKB-KW"/>
</dbReference>
<comment type="subcellular location">
    <subcellularLocation>
        <location evidence="1">Endoplasmic reticulum</location>
    </subcellularLocation>
    <subcellularLocation>
        <location evidence="3">Golgi apparatus</location>
    </subcellularLocation>
    <subcellularLocation>
        <location evidence="2">Lysosome</location>
    </subcellularLocation>
    <subcellularLocation>
        <location evidence="4">Secreted</location>
    </subcellularLocation>
</comment>
<evidence type="ECO:0000256" key="2">
    <source>
        <dbReference type="ARBA" id="ARBA00004371"/>
    </source>
</evidence>
<evidence type="ECO:0000256" key="12">
    <source>
        <dbReference type="ARBA" id="ARBA00022824"/>
    </source>
</evidence>
<organism evidence="23">
    <name type="scientific">Caldithrix abyssi</name>
    <dbReference type="NCBI Taxonomy" id="187145"/>
    <lineage>
        <taxon>Bacteria</taxon>
        <taxon>Pseudomonadati</taxon>
        <taxon>Calditrichota</taxon>
        <taxon>Calditrichia</taxon>
        <taxon>Calditrichales</taxon>
        <taxon>Calditrichaceae</taxon>
        <taxon>Caldithrix</taxon>
    </lineage>
</organism>
<evidence type="ECO:0000256" key="3">
    <source>
        <dbReference type="ARBA" id="ARBA00004555"/>
    </source>
</evidence>
<evidence type="ECO:0000256" key="6">
    <source>
        <dbReference type="ARBA" id="ARBA00022525"/>
    </source>
</evidence>
<dbReference type="SUPFAM" id="SSF53187">
    <property type="entry name" value="Zn-dependent exopeptidases"/>
    <property type="match status" value="1"/>
</dbReference>
<keyword evidence="11" id="KW-0378">Hydrolase</keyword>
<evidence type="ECO:0000256" key="1">
    <source>
        <dbReference type="ARBA" id="ARBA00004240"/>
    </source>
</evidence>
<dbReference type="Pfam" id="PF02225">
    <property type="entry name" value="PA"/>
    <property type="match status" value="1"/>
</dbReference>
<evidence type="ECO:0000259" key="22">
    <source>
        <dbReference type="Pfam" id="PF04389"/>
    </source>
</evidence>
<keyword evidence="15" id="KW-0482">Metalloprotease</keyword>
<dbReference type="Pfam" id="PF04389">
    <property type="entry name" value="Peptidase_M28"/>
    <property type="match status" value="1"/>
</dbReference>
<proteinExistence type="predicted"/>
<evidence type="ECO:0000256" key="19">
    <source>
        <dbReference type="ARBA" id="ARBA00025833"/>
    </source>
</evidence>
<keyword evidence="10" id="KW-0732">Signal</keyword>
<evidence type="ECO:0000256" key="4">
    <source>
        <dbReference type="ARBA" id="ARBA00004613"/>
    </source>
</evidence>
<dbReference type="PANTHER" id="PTHR12053">
    <property type="entry name" value="PROTEASE FAMILY M28 PLASMA GLUTAMATE CARBOXYPEPTIDASE-RELATED"/>
    <property type="match status" value="1"/>
</dbReference>
<dbReference type="GO" id="GO:0005576">
    <property type="term" value="C:extracellular region"/>
    <property type="evidence" value="ECO:0007669"/>
    <property type="project" value="UniProtKB-SubCell"/>
</dbReference>
<dbReference type="InterPro" id="IPR039866">
    <property type="entry name" value="CPQ"/>
</dbReference>
<dbReference type="GO" id="GO:0046872">
    <property type="term" value="F:metal ion binding"/>
    <property type="evidence" value="ECO:0007669"/>
    <property type="project" value="UniProtKB-KW"/>
</dbReference>
<dbReference type="InterPro" id="IPR003137">
    <property type="entry name" value="PA_domain"/>
</dbReference>
<evidence type="ECO:0000256" key="16">
    <source>
        <dbReference type="ARBA" id="ARBA00023145"/>
    </source>
</evidence>
<accession>A0A7V5RPR0</accession>
<evidence type="ECO:0000256" key="14">
    <source>
        <dbReference type="ARBA" id="ARBA00023034"/>
    </source>
</evidence>
<evidence type="ECO:0000256" key="10">
    <source>
        <dbReference type="ARBA" id="ARBA00022729"/>
    </source>
</evidence>
<evidence type="ECO:0000256" key="5">
    <source>
        <dbReference type="ARBA" id="ARBA00014116"/>
    </source>
</evidence>
<evidence type="ECO:0000256" key="20">
    <source>
        <dbReference type="ARBA" id="ARBA00033328"/>
    </source>
</evidence>
<evidence type="ECO:0000256" key="7">
    <source>
        <dbReference type="ARBA" id="ARBA00022645"/>
    </source>
</evidence>
<evidence type="ECO:0000256" key="11">
    <source>
        <dbReference type="ARBA" id="ARBA00022801"/>
    </source>
</evidence>
<gene>
    <name evidence="23" type="ORF">ENJ15_05690</name>
</gene>
<evidence type="ECO:0000256" key="15">
    <source>
        <dbReference type="ARBA" id="ARBA00023049"/>
    </source>
</evidence>
<dbReference type="GO" id="GO:0070573">
    <property type="term" value="F:metallodipeptidase activity"/>
    <property type="evidence" value="ECO:0007669"/>
    <property type="project" value="InterPro"/>
</dbReference>
<dbReference type="EMBL" id="DRLI01000216">
    <property type="protein sequence ID" value="HHM02488.1"/>
    <property type="molecule type" value="Genomic_DNA"/>
</dbReference>
<keyword evidence="13" id="KW-0862">Zinc</keyword>
<dbReference type="Gene3D" id="3.50.30.30">
    <property type="match status" value="1"/>
</dbReference>
<evidence type="ECO:0000256" key="17">
    <source>
        <dbReference type="ARBA" id="ARBA00023180"/>
    </source>
</evidence>
<keyword evidence="18" id="KW-0458">Lysosome</keyword>
<comment type="subunit">
    <text evidence="19">Homodimer. The monomeric form is inactive while the homodimer is active.</text>
</comment>
<keyword evidence="6" id="KW-0964">Secreted</keyword>
<evidence type="ECO:0000256" key="9">
    <source>
        <dbReference type="ARBA" id="ARBA00022723"/>
    </source>
</evidence>
<dbReference type="Proteomes" id="UP000885771">
    <property type="component" value="Unassembled WGS sequence"/>
</dbReference>
<keyword evidence="7" id="KW-0121">Carboxypeptidase</keyword>
<reference evidence="23" key="1">
    <citation type="journal article" date="2020" name="mSystems">
        <title>Genome- and Community-Level Interaction Insights into Carbon Utilization and Element Cycling Functions of Hydrothermarchaeota in Hydrothermal Sediment.</title>
        <authorList>
            <person name="Zhou Z."/>
            <person name="Liu Y."/>
            <person name="Xu W."/>
            <person name="Pan J."/>
            <person name="Luo Z.H."/>
            <person name="Li M."/>
        </authorList>
    </citation>
    <scope>NUCLEOTIDE SEQUENCE [LARGE SCALE GENOMIC DNA]</scope>
    <source>
        <strain evidence="23">HyVt-460</strain>
    </source>
</reference>
<comment type="caution">
    <text evidence="23">The sequence shown here is derived from an EMBL/GenBank/DDBJ whole genome shotgun (WGS) entry which is preliminary data.</text>
</comment>
<sequence length="456" mass="50188">MSRRVAFLLLIVGLLTAGERPHKGFIERLYKQAQEKHQAYDLLRELTSQYPHRLSGSPDAEGAVQWARKSMEALGFDKVYLQEVMVPHWVRGEAESCFMVDPRGRREKLSVLALGRSVATAEQGISAPLVVVDDVEDIKNMSAGDVKGKIVFYNAAFPDTFVQTMYGYRTAVMKRVAGASEAARKGAVAVVIRSVTTARDDYPHTGSLVYARDVPKIPAAALGYQSADRLYRAWQKEPDTRLFLKINSKTYADKKSYNVIGEIRGSEHPEKIIVIGGHLDAWDVGEGAQDDGAGIVHSIMAAALLRQAGYKPRNTLRVVCFMNEENGLRGGKKYAETAAGEKQYHIAAIETDAGGFTPRGFGISGKGRQLETMKLWLKYFPPFTISEIRDGGGGADIGPLGKAMGTTLIGLIPDSQRYFDFHHSDRDLFEAVNRRELELGTASLSALLYLIDSLGL</sequence>
<keyword evidence="16" id="KW-0865">Zymogen</keyword>
<name>A0A7V5RPR0_CALAY</name>
<dbReference type="InterPro" id="IPR007484">
    <property type="entry name" value="Peptidase_M28"/>
</dbReference>
<dbReference type="Gene3D" id="3.40.630.10">
    <property type="entry name" value="Zn peptidases"/>
    <property type="match status" value="1"/>
</dbReference>
<protein>
    <recommendedName>
        <fullName evidence="5">Carboxypeptidase Q</fullName>
    </recommendedName>
    <alternativeName>
        <fullName evidence="20">Plasma glutamate carboxypeptidase</fullName>
    </alternativeName>
</protein>
<dbReference type="PANTHER" id="PTHR12053:SF3">
    <property type="entry name" value="CARBOXYPEPTIDASE Q"/>
    <property type="match status" value="1"/>
</dbReference>
<keyword evidence="14" id="KW-0333">Golgi apparatus</keyword>
<evidence type="ECO:0000313" key="23">
    <source>
        <dbReference type="EMBL" id="HHM02488.1"/>
    </source>
</evidence>
<keyword evidence="17" id="KW-0325">Glycoprotein</keyword>
<keyword evidence="12" id="KW-0256">Endoplasmic reticulum</keyword>
<dbReference type="GO" id="GO:0004180">
    <property type="term" value="F:carboxypeptidase activity"/>
    <property type="evidence" value="ECO:0007669"/>
    <property type="project" value="UniProtKB-KW"/>
</dbReference>
<evidence type="ECO:0000256" key="8">
    <source>
        <dbReference type="ARBA" id="ARBA00022670"/>
    </source>
</evidence>
<feature type="domain" description="Peptidase M28" evidence="22">
    <location>
        <begin position="258"/>
        <end position="379"/>
    </location>
</feature>
<evidence type="ECO:0000256" key="18">
    <source>
        <dbReference type="ARBA" id="ARBA00023228"/>
    </source>
</evidence>